<feature type="transmembrane region" description="Helical" evidence="1">
    <location>
        <begin position="126"/>
        <end position="144"/>
    </location>
</feature>
<evidence type="ECO:0000313" key="3">
    <source>
        <dbReference type="Proteomes" id="UP000054363"/>
    </source>
</evidence>
<comment type="caution">
    <text evidence="2">The sequence shown here is derived from an EMBL/GenBank/DDBJ whole genome shotgun (WGS) entry which is preliminary data.</text>
</comment>
<feature type="transmembrane region" description="Helical" evidence="1">
    <location>
        <begin position="150"/>
        <end position="173"/>
    </location>
</feature>
<feature type="transmembrane region" description="Helical" evidence="1">
    <location>
        <begin position="12"/>
        <end position="30"/>
    </location>
</feature>
<dbReference type="Pfam" id="PF03729">
    <property type="entry name" value="DUF308"/>
    <property type="match status" value="1"/>
</dbReference>
<keyword evidence="1" id="KW-0812">Transmembrane</keyword>
<evidence type="ECO:0000313" key="2">
    <source>
        <dbReference type="EMBL" id="KFZ32060.1"/>
    </source>
</evidence>
<keyword evidence="1" id="KW-0472">Membrane</keyword>
<organism evidence="2 3">
    <name type="scientific">Pseudidiomarina salinarum</name>
    <dbReference type="NCBI Taxonomy" id="435908"/>
    <lineage>
        <taxon>Bacteria</taxon>
        <taxon>Pseudomonadati</taxon>
        <taxon>Pseudomonadota</taxon>
        <taxon>Gammaproteobacteria</taxon>
        <taxon>Alteromonadales</taxon>
        <taxon>Idiomarinaceae</taxon>
        <taxon>Pseudidiomarina</taxon>
    </lineage>
</organism>
<evidence type="ECO:0000256" key="1">
    <source>
        <dbReference type="SAM" id="Phobius"/>
    </source>
</evidence>
<protein>
    <submittedName>
        <fullName evidence="2">Membrane protein</fullName>
    </submittedName>
</protein>
<feature type="transmembrane region" description="Helical" evidence="1">
    <location>
        <begin position="94"/>
        <end position="114"/>
    </location>
</feature>
<keyword evidence="3" id="KW-1185">Reference proteome</keyword>
<gene>
    <name evidence="2" type="ORF">IDSA_05145</name>
</gene>
<dbReference type="PANTHER" id="PTHR34989">
    <property type="entry name" value="PROTEIN HDED"/>
    <property type="match status" value="1"/>
</dbReference>
<dbReference type="eggNOG" id="COG3247">
    <property type="taxonomic scope" value="Bacteria"/>
</dbReference>
<dbReference type="STRING" id="435908.IDSA_05145"/>
<dbReference type="InterPro" id="IPR052712">
    <property type="entry name" value="Acid_resist_chaperone_HdeD"/>
</dbReference>
<dbReference type="GO" id="GO:0005886">
    <property type="term" value="C:plasma membrane"/>
    <property type="evidence" value="ECO:0007669"/>
    <property type="project" value="TreeGrafter"/>
</dbReference>
<dbReference type="PANTHER" id="PTHR34989:SF1">
    <property type="entry name" value="PROTEIN HDED"/>
    <property type="match status" value="1"/>
</dbReference>
<name>A0A094IWJ8_9GAMM</name>
<proteinExistence type="predicted"/>
<dbReference type="OrthoDB" id="193343at2"/>
<accession>A0A094IWJ8</accession>
<feature type="transmembrane region" description="Helical" evidence="1">
    <location>
        <begin position="36"/>
        <end position="56"/>
    </location>
</feature>
<reference evidence="2 3" key="1">
    <citation type="submission" date="2014-06" db="EMBL/GenBank/DDBJ databases">
        <title>The draft genome sequence of Idiomarina salinarum ISL-52.</title>
        <authorList>
            <person name="Du J."/>
            <person name="Shao Z."/>
        </authorList>
    </citation>
    <scope>NUCLEOTIDE SEQUENCE [LARGE SCALE GENOMIC DNA]</scope>
    <source>
        <strain evidence="2 3">ISL-52</strain>
    </source>
</reference>
<sequence>MSLTGVIARNWWTLLLRGLIALAFGIFIFLQPDISLTVLILVFGIFIFADGILGVWTALAGRKSDEDWWVWLLWGLIGIGIGILAFLAPDITALALLFYIAIWAIATGVLQLVAAIRLRKEITGEWLLIIGGIASVLLGVLLIAQPGVGILALLWLLAAYAVLFGLIMIFLAFKARAFGRESVRL</sequence>
<dbReference type="AlphaFoldDB" id="A0A094IWJ8"/>
<dbReference type="EMBL" id="JPER01000001">
    <property type="protein sequence ID" value="KFZ32060.1"/>
    <property type="molecule type" value="Genomic_DNA"/>
</dbReference>
<dbReference type="InterPro" id="IPR005325">
    <property type="entry name" value="DUF308_memb"/>
</dbReference>
<keyword evidence="1" id="KW-1133">Transmembrane helix</keyword>
<dbReference type="Proteomes" id="UP000054363">
    <property type="component" value="Unassembled WGS sequence"/>
</dbReference>
<feature type="transmembrane region" description="Helical" evidence="1">
    <location>
        <begin position="68"/>
        <end position="88"/>
    </location>
</feature>